<dbReference type="EMBL" id="UZAF01016824">
    <property type="protein sequence ID" value="VDO34393.1"/>
    <property type="molecule type" value="Genomic_DNA"/>
</dbReference>
<evidence type="ECO:0000256" key="4">
    <source>
        <dbReference type="ARBA" id="ARBA00023273"/>
    </source>
</evidence>
<feature type="compositionally biased region" description="Basic and acidic residues" evidence="8">
    <location>
        <begin position="150"/>
        <end position="160"/>
    </location>
</feature>
<comment type="subcellular location">
    <subcellularLocation>
        <location evidence="6">Cell projection</location>
        <location evidence="6">Pseudopodium</location>
    </subcellularLocation>
    <subcellularLocation>
        <location evidence="1">Cytoplasm</location>
        <location evidence="1">Cytoskeleton</location>
    </subcellularLocation>
</comment>
<evidence type="ECO:0000256" key="6">
    <source>
        <dbReference type="ARBA" id="ARBA00037818"/>
    </source>
</evidence>
<dbReference type="PANTHER" id="PTHR22920">
    <property type="entry name" value="MAJOR SPERM PROTEIN"/>
    <property type="match status" value="1"/>
</dbReference>
<dbReference type="SUPFAM" id="SSF49354">
    <property type="entry name" value="PapD-like"/>
    <property type="match status" value="1"/>
</dbReference>
<feature type="compositionally biased region" description="Basic and acidic residues" evidence="8">
    <location>
        <begin position="221"/>
        <end position="246"/>
    </location>
</feature>
<feature type="region of interest" description="Disordered" evidence="8">
    <location>
        <begin position="190"/>
        <end position="272"/>
    </location>
</feature>
<feature type="compositionally biased region" description="Basic and acidic residues" evidence="8">
    <location>
        <begin position="17"/>
        <end position="36"/>
    </location>
</feature>
<feature type="domain" description="MSP" evidence="9">
    <location>
        <begin position="305"/>
        <end position="438"/>
    </location>
</feature>
<evidence type="ECO:0000313" key="10">
    <source>
        <dbReference type="EMBL" id="VDO34393.1"/>
    </source>
</evidence>
<dbReference type="PANTHER" id="PTHR22920:SF21">
    <property type="entry name" value="MAJOR SPERM PROTEIN"/>
    <property type="match status" value="1"/>
</dbReference>
<feature type="region of interest" description="Disordered" evidence="8">
    <location>
        <begin position="149"/>
        <end position="168"/>
    </location>
</feature>
<evidence type="ECO:0000256" key="2">
    <source>
        <dbReference type="ARBA" id="ARBA00022490"/>
    </source>
</evidence>
<accession>A0A3P7VSP6</accession>
<keyword evidence="3 7" id="KW-0206">Cytoskeleton</keyword>
<feature type="compositionally biased region" description="Basic and acidic residues" evidence="8">
    <location>
        <begin position="50"/>
        <end position="59"/>
    </location>
</feature>
<dbReference type="InterPro" id="IPR008962">
    <property type="entry name" value="PapD-like_sf"/>
</dbReference>
<dbReference type="Pfam" id="PF00635">
    <property type="entry name" value="Motile_Sperm"/>
    <property type="match status" value="1"/>
</dbReference>
<feature type="region of interest" description="Disordered" evidence="8">
    <location>
        <begin position="1"/>
        <end position="62"/>
    </location>
</feature>
<evidence type="ECO:0000256" key="7">
    <source>
        <dbReference type="RuleBase" id="RU003425"/>
    </source>
</evidence>
<comment type="function">
    <text evidence="5 7">Central component in molecular interactions underlying sperm crawling. Forms an extensive filament system that extends from sperm villipoda, along the leading edge of the pseudopod.</text>
</comment>
<feature type="compositionally biased region" description="Low complexity" evidence="8">
    <location>
        <begin position="7"/>
        <end position="16"/>
    </location>
</feature>
<protein>
    <recommendedName>
        <fullName evidence="7">Major sperm protein</fullName>
    </recommendedName>
</protein>
<evidence type="ECO:0000259" key="9">
    <source>
        <dbReference type="PROSITE" id="PS50202"/>
    </source>
</evidence>
<keyword evidence="11" id="KW-1185">Reference proteome</keyword>
<dbReference type="OrthoDB" id="5784816at2759"/>
<dbReference type="InterPro" id="IPR013783">
    <property type="entry name" value="Ig-like_fold"/>
</dbReference>
<dbReference type="Gene3D" id="2.60.40.10">
    <property type="entry name" value="Immunoglobulins"/>
    <property type="match status" value="1"/>
</dbReference>
<organism evidence="10 11">
    <name type="scientific">Haemonchus placei</name>
    <name type="common">Barber's pole worm</name>
    <dbReference type="NCBI Taxonomy" id="6290"/>
    <lineage>
        <taxon>Eukaryota</taxon>
        <taxon>Metazoa</taxon>
        <taxon>Ecdysozoa</taxon>
        <taxon>Nematoda</taxon>
        <taxon>Chromadorea</taxon>
        <taxon>Rhabditida</taxon>
        <taxon>Rhabditina</taxon>
        <taxon>Rhabditomorpha</taxon>
        <taxon>Strongyloidea</taxon>
        <taxon>Trichostrongylidae</taxon>
        <taxon>Haemonchus</taxon>
    </lineage>
</organism>
<keyword evidence="2" id="KW-0963">Cytoplasm</keyword>
<evidence type="ECO:0000256" key="5">
    <source>
        <dbReference type="ARBA" id="ARBA00037744"/>
    </source>
</evidence>
<dbReference type="Proteomes" id="UP000268014">
    <property type="component" value="Unassembled WGS sequence"/>
</dbReference>
<evidence type="ECO:0000256" key="1">
    <source>
        <dbReference type="ARBA" id="ARBA00004245"/>
    </source>
</evidence>
<sequence>MAKARRAAAELSAAQSEEVKDRKTKSETEEGKDLAKARRAAAELSAAQSEEVKEYKTAGELEQGTVKRLSKAGTVAAEPTGEESQEVMDRKAGGLHAGIFKDVANAAIVGAEPTPASARVVREARGGGVEESLSKDIGKASTVEANATAAEHEEIKDGHVTGEQGSTKDVIEASSASAGTMAVDQEMIKDRAISGERKSSRQVRRPKSERASALPNQEVLETNRDKVSNEKETQRRLSKRQEKKSDYLSTPSESGQTVQATSTSDIKGAKRFEGKNPMLTESFYRIKEGPGIENVALDPEVNINEIIFRPLDKVVFNAPFDFEHITYHMTIMNNTVHPLAFAIKGNCIPRVLAYPPYGVLKSKERIQIAVTVSKFDHDVYGGRDRIVFEWVLLQRFEEDFRPEMLQVEPAFTLVTVSPTHERDTEGAPKEEVLEKTFAFSTKVFDCTCVKGAVGHEHVDSISKCGHWRNCVLVLICPI</sequence>
<dbReference type="GO" id="GO:0031143">
    <property type="term" value="C:pseudopodium"/>
    <property type="evidence" value="ECO:0007669"/>
    <property type="project" value="UniProtKB-SubCell"/>
</dbReference>
<dbReference type="GO" id="GO:0005856">
    <property type="term" value="C:cytoskeleton"/>
    <property type="evidence" value="ECO:0007669"/>
    <property type="project" value="UniProtKB-SubCell"/>
</dbReference>
<name>A0A3P7VSP6_HAEPC</name>
<gene>
    <name evidence="10" type="ORF">HPLM_LOCUS8283</name>
</gene>
<keyword evidence="4" id="KW-0966">Cell projection</keyword>
<evidence type="ECO:0000313" key="11">
    <source>
        <dbReference type="Proteomes" id="UP000268014"/>
    </source>
</evidence>
<feature type="compositionally biased region" description="Polar residues" evidence="8">
    <location>
        <begin position="247"/>
        <end position="265"/>
    </location>
</feature>
<reference evidence="10 11" key="1">
    <citation type="submission" date="2018-11" db="EMBL/GenBank/DDBJ databases">
        <authorList>
            <consortium name="Pathogen Informatics"/>
        </authorList>
    </citation>
    <scope>NUCLEOTIDE SEQUENCE [LARGE SCALE GENOMIC DNA]</scope>
    <source>
        <strain evidence="10 11">MHpl1</strain>
    </source>
</reference>
<dbReference type="InterPro" id="IPR000535">
    <property type="entry name" value="MSP_dom"/>
</dbReference>
<evidence type="ECO:0000256" key="8">
    <source>
        <dbReference type="SAM" id="MobiDB-lite"/>
    </source>
</evidence>
<dbReference type="STRING" id="6290.A0A3P7VSP6"/>
<feature type="compositionally biased region" description="Basic and acidic residues" evidence="8">
    <location>
        <begin position="190"/>
        <end position="199"/>
    </location>
</feature>
<dbReference type="InterPro" id="IPR051155">
    <property type="entry name" value="Nematode_MSP"/>
</dbReference>
<dbReference type="PROSITE" id="PS50202">
    <property type="entry name" value="MSP"/>
    <property type="match status" value="1"/>
</dbReference>
<evidence type="ECO:0000256" key="3">
    <source>
        <dbReference type="ARBA" id="ARBA00023212"/>
    </source>
</evidence>
<dbReference type="AlphaFoldDB" id="A0A3P7VSP6"/>
<proteinExistence type="predicted"/>